<dbReference type="EMBL" id="BSPP01000005">
    <property type="protein sequence ID" value="GLS86509.1"/>
    <property type="molecule type" value="Genomic_DNA"/>
</dbReference>
<evidence type="ECO:0008006" key="4">
    <source>
        <dbReference type="Google" id="ProtNLM"/>
    </source>
</evidence>
<dbReference type="AlphaFoldDB" id="A0AA37X091"/>
<reference evidence="2 3" key="1">
    <citation type="journal article" date="2014" name="Int. J. Syst. Evol. Microbiol.">
        <title>Complete genome sequence of Corynebacterium casei LMG S-19264T (=DSM 44701T), isolated from a smear-ripened cheese.</title>
        <authorList>
            <consortium name="US DOE Joint Genome Institute (JGI-PGF)"/>
            <person name="Walter F."/>
            <person name="Albersmeier A."/>
            <person name="Kalinowski J."/>
            <person name="Ruckert C."/>
        </authorList>
    </citation>
    <scope>NUCLEOTIDE SEQUENCE [LARGE SCALE GENOMIC DNA]</scope>
    <source>
        <strain evidence="2 3">NBRC 111766</strain>
    </source>
</reference>
<dbReference type="Proteomes" id="UP001157355">
    <property type="component" value="Unassembled WGS sequence"/>
</dbReference>
<accession>A0AA37X091</accession>
<feature type="chain" id="PRO_5041441019" description="Secreted protein" evidence="1">
    <location>
        <begin position="21"/>
        <end position="160"/>
    </location>
</feature>
<proteinExistence type="predicted"/>
<dbReference type="RefSeq" id="WP_284324730.1">
    <property type="nucleotide sequence ID" value="NZ_BSPP01000005.1"/>
</dbReference>
<evidence type="ECO:0000256" key="1">
    <source>
        <dbReference type="SAM" id="SignalP"/>
    </source>
</evidence>
<sequence>MKSSFLLAAVVFGASSIAGRANCVPPDATLFACDILDSTQRVEFCQSPPNANGIPERYSYNFAAGAAVSELYFSSDDNRFSTKYYRSGDTARETVGFGLPHDGYVYAFYITGIFGSPIRAAQLHVFDSLAAFESDKGEQEMLRLYCAPESVLVDWTFIGP</sequence>
<gene>
    <name evidence="2" type="ORF">GCM10010873_14830</name>
</gene>
<feature type="signal peptide" evidence="1">
    <location>
        <begin position="1"/>
        <end position="20"/>
    </location>
</feature>
<keyword evidence="3" id="KW-1185">Reference proteome</keyword>
<comment type="caution">
    <text evidence="2">The sequence shown here is derived from an EMBL/GenBank/DDBJ whole genome shotgun (WGS) entry which is preliminary data.</text>
</comment>
<name>A0AA37X091_9RHOB</name>
<keyword evidence="1" id="KW-0732">Signal</keyword>
<protein>
    <recommendedName>
        <fullName evidence="4">Secreted protein</fullName>
    </recommendedName>
</protein>
<evidence type="ECO:0000313" key="3">
    <source>
        <dbReference type="Proteomes" id="UP001157355"/>
    </source>
</evidence>
<evidence type="ECO:0000313" key="2">
    <source>
        <dbReference type="EMBL" id="GLS86509.1"/>
    </source>
</evidence>
<organism evidence="2 3">
    <name type="scientific">Cypionkella aquatica</name>
    <dbReference type="NCBI Taxonomy" id="1756042"/>
    <lineage>
        <taxon>Bacteria</taxon>
        <taxon>Pseudomonadati</taxon>
        <taxon>Pseudomonadota</taxon>
        <taxon>Alphaproteobacteria</taxon>
        <taxon>Rhodobacterales</taxon>
        <taxon>Paracoccaceae</taxon>
        <taxon>Cypionkella</taxon>
    </lineage>
</organism>